<proteinExistence type="predicted"/>
<dbReference type="AlphaFoldDB" id="A0A4R0P200"/>
<sequence>MANVKFGNYSPTEEPKDSTQYVYYTREGEYLGGIAGSAKIFTTTKEQYDQAVAAKDFEAVNDETQLLKYDEKPITHSDLRYIAYVVSHESGDEDIKELRCVAFASYNRSVTTKKTWRALLASGYSSVPNKIELPDSNGNKSKLARYAVIDVLRGIEDLTNGAEFWDGTDFLAWGNSEQNPYNKLGQNKFDEYNFIEIPKDIYDDFVAAQGSTTTTYGDSGNHDLKKDAGTHEHIKVKDKKGNEKAKIRYAIPAADFTDQQYWTSGSFYYETGAQKTNGISATITAGKSIFWKITPTRLTAAAPATP</sequence>
<evidence type="ECO:0000313" key="2">
    <source>
        <dbReference type="Proteomes" id="UP000291485"/>
    </source>
</evidence>
<evidence type="ECO:0000313" key="1">
    <source>
        <dbReference type="EMBL" id="TCD07637.1"/>
    </source>
</evidence>
<keyword evidence="2" id="KW-1185">Reference proteome</keyword>
<protein>
    <submittedName>
        <fullName evidence="1">Uncharacterized protein</fullName>
    </submittedName>
</protein>
<gene>
    <name evidence="1" type="ORF">EZ449_13960</name>
</gene>
<dbReference type="RefSeq" id="WP_131559815.1">
    <property type="nucleotide sequence ID" value="NZ_SJSN01000010.1"/>
</dbReference>
<dbReference type="OrthoDB" id="1221248at2"/>
<accession>A0A4R0P200</accession>
<reference evidence="1 2" key="1">
    <citation type="submission" date="2019-02" db="EMBL/GenBank/DDBJ databases">
        <title>Pedobacter sp. RP-3-11 sp. nov., isolated from Arctic soil.</title>
        <authorList>
            <person name="Dahal R.H."/>
        </authorList>
    </citation>
    <scope>NUCLEOTIDE SEQUENCE [LARGE SCALE GENOMIC DNA]</scope>
    <source>
        <strain evidence="1 2">RP-3-11</strain>
    </source>
</reference>
<dbReference type="Proteomes" id="UP000291485">
    <property type="component" value="Unassembled WGS sequence"/>
</dbReference>
<comment type="caution">
    <text evidence="1">The sequence shown here is derived from an EMBL/GenBank/DDBJ whole genome shotgun (WGS) entry which is preliminary data.</text>
</comment>
<name>A0A4R0P200_9SPHI</name>
<dbReference type="EMBL" id="SJSN01000010">
    <property type="protein sequence ID" value="TCD07637.1"/>
    <property type="molecule type" value="Genomic_DNA"/>
</dbReference>
<organism evidence="1 2">
    <name type="scientific">Pedobacter frigidisoli</name>
    <dbReference type="NCBI Taxonomy" id="2530455"/>
    <lineage>
        <taxon>Bacteria</taxon>
        <taxon>Pseudomonadati</taxon>
        <taxon>Bacteroidota</taxon>
        <taxon>Sphingobacteriia</taxon>
        <taxon>Sphingobacteriales</taxon>
        <taxon>Sphingobacteriaceae</taxon>
        <taxon>Pedobacter</taxon>
    </lineage>
</organism>